<dbReference type="InterPro" id="IPR029068">
    <property type="entry name" value="Glyas_Bleomycin-R_OHBP_Dase"/>
</dbReference>
<dbReference type="SUPFAM" id="SSF54593">
    <property type="entry name" value="Glyoxalase/Bleomycin resistance protein/Dihydroxybiphenyl dioxygenase"/>
    <property type="match status" value="1"/>
</dbReference>
<dbReference type="InterPro" id="IPR004360">
    <property type="entry name" value="Glyas_Fos-R_dOase_dom"/>
</dbReference>
<gene>
    <name evidence="2" type="ORF">NLN86_22965</name>
</gene>
<proteinExistence type="predicted"/>
<evidence type="ECO:0000313" key="2">
    <source>
        <dbReference type="EMBL" id="MCX9004482.1"/>
    </source>
</evidence>
<dbReference type="InterPro" id="IPR037523">
    <property type="entry name" value="VOC_core"/>
</dbReference>
<sequence length="139" mass="15443">MDIAMIDHLDHLVLTTAHEEACVRFYVEILGMRLDAFAQGRKAFVFGNQKINLHIRGKEFEPKAYAPTPGALDLCFITTRTLEEVTGTFQTHGVEIIEGPVARTGATGPIRSVYVRDPDLNLIEIAVYPEQMAGHNFTA</sequence>
<feature type="domain" description="VOC" evidence="1">
    <location>
        <begin position="8"/>
        <end position="128"/>
    </location>
</feature>
<accession>A0AAW5WDK8</accession>
<name>A0AAW5WDK8_9ENTR</name>
<dbReference type="Proteomes" id="UP001207430">
    <property type="component" value="Unassembled WGS sequence"/>
</dbReference>
<evidence type="ECO:0000259" key="1">
    <source>
        <dbReference type="PROSITE" id="PS51819"/>
    </source>
</evidence>
<reference evidence="2" key="1">
    <citation type="submission" date="2022-07" db="EMBL/GenBank/DDBJ databases">
        <title>Genome Sequence of Citrobacter portucalensis from Edible Snails.</title>
        <authorList>
            <person name="Okafor A.C."/>
            <person name="Ogbo F.C."/>
            <person name="Ruppitsch W."/>
            <person name="Allerberger F."/>
        </authorList>
    </citation>
    <scope>NUCLEOTIDE SEQUENCE</scope>
    <source>
        <strain evidence="2">Igbk 7</strain>
    </source>
</reference>
<dbReference type="Gene3D" id="3.10.180.10">
    <property type="entry name" value="2,3-Dihydroxybiphenyl 1,2-Dioxygenase, domain 1"/>
    <property type="match status" value="1"/>
</dbReference>
<comment type="caution">
    <text evidence="2">The sequence shown here is derived from an EMBL/GenBank/DDBJ whole genome shotgun (WGS) entry which is preliminary data.</text>
</comment>
<dbReference type="AlphaFoldDB" id="A0AAW5WDK8"/>
<dbReference type="Pfam" id="PF00903">
    <property type="entry name" value="Glyoxalase"/>
    <property type="match status" value="1"/>
</dbReference>
<dbReference type="PROSITE" id="PS51819">
    <property type="entry name" value="VOC"/>
    <property type="match status" value="1"/>
</dbReference>
<dbReference type="PANTHER" id="PTHR21366">
    <property type="entry name" value="GLYOXALASE FAMILY PROTEIN"/>
    <property type="match status" value="1"/>
</dbReference>
<organism evidence="2 3">
    <name type="scientific">Citrobacter portucalensis</name>
    <dbReference type="NCBI Taxonomy" id="1639133"/>
    <lineage>
        <taxon>Bacteria</taxon>
        <taxon>Pseudomonadati</taxon>
        <taxon>Pseudomonadota</taxon>
        <taxon>Gammaproteobacteria</taxon>
        <taxon>Enterobacterales</taxon>
        <taxon>Enterobacteriaceae</taxon>
        <taxon>Citrobacter</taxon>
        <taxon>Citrobacter freundii complex</taxon>
    </lineage>
</organism>
<dbReference type="InterPro" id="IPR050383">
    <property type="entry name" value="GlyoxalaseI/FosfomycinResist"/>
</dbReference>
<protein>
    <submittedName>
        <fullName evidence="2">VOC family protein</fullName>
    </submittedName>
</protein>
<dbReference type="PANTHER" id="PTHR21366:SF14">
    <property type="entry name" value="GLYOXALASE DOMAIN-CONTAINING PROTEIN 5"/>
    <property type="match status" value="1"/>
</dbReference>
<evidence type="ECO:0000313" key="3">
    <source>
        <dbReference type="Proteomes" id="UP001207430"/>
    </source>
</evidence>
<dbReference type="CDD" id="cd07253">
    <property type="entry name" value="GLOD5"/>
    <property type="match status" value="1"/>
</dbReference>
<dbReference type="EMBL" id="JANDBG010000034">
    <property type="protein sequence ID" value="MCX9004482.1"/>
    <property type="molecule type" value="Genomic_DNA"/>
</dbReference>